<comment type="caution">
    <text evidence="1">The sequence shown here is derived from an EMBL/GenBank/DDBJ whole genome shotgun (WGS) entry which is preliminary data.</text>
</comment>
<gene>
    <name evidence="1" type="ORF">CSOJ01_09909</name>
</gene>
<keyword evidence="2" id="KW-1185">Reference proteome</keyword>
<dbReference type="Proteomes" id="UP000652219">
    <property type="component" value="Unassembled WGS sequence"/>
</dbReference>
<accession>A0A8H6MQU9</accession>
<protein>
    <submittedName>
        <fullName evidence="1">Uncharacterized protein</fullName>
    </submittedName>
</protein>
<name>A0A8H6MQU9_9PEZI</name>
<proteinExistence type="predicted"/>
<dbReference type="EMBL" id="WIGN01000198">
    <property type="protein sequence ID" value="KAF6804815.1"/>
    <property type="molecule type" value="Genomic_DNA"/>
</dbReference>
<sequence>MAPGPVYRSLDAALHHSPLPWDPPLTVSHRQENLVGGRDLFGNSMYPLRALLNSLQCRQLKAGAGTIEMFSPPSSSGNIINSLRLHRMAMIDIDILETVLRILPNL</sequence>
<reference evidence="1 2" key="1">
    <citation type="journal article" date="2020" name="Phytopathology">
        <title>Genome Sequence Resources of Colletotrichum truncatum, C. plurivorum, C. musicola, and C. sojae: Four Species Pathogenic to Soybean (Glycine max).</title>
        <authorList>
            <person name="Rogerio F."/>
            <person name="Boufleur T.R."/>
            <person name="Ciampi-Guillardi M."/>
            <person name="Sukno S.A."/>
            <person name="Thon M.R."/>
            <person name="Massola Junior N.S."/>
            <person name="Baroncelli R."/>
        </authorList>
    </citation>
    <scope>NUCLEOTIDE SEQUENCE [LARGE SCALE GENOMIC DNA]</scope>
    <source>
        <strain evidence="1 2">LFN0009</strain>
    </source>
</reference>
<organism evidence="1 2">
    <name type="scientific">Colletotrichum sojae</name>
    <dbReference type="NCBI Taxonomy" id="2175907"/>
    <lineage>
        <taxon>Eukaryota</taxon>
        <taxon>Fungi</taxon>
        <taxon>Dikarya</taxon>
        <taxon>Ascomycota</taxon>
        <taxon>Pezizomycotina</taxon>
        <taxon>Sordariomycetes</taxon>
        <taxon>Hypocreomycetidae</taxon>
        <taxon>Glomerellales</taxon>
        <taxon>Glomerellaceae</taxon>
        <taxon>Colletotrichum</taxon>
        <taxon>Colletotrichum orchidearum species complex</taxon>
    </lineage>
</organism>
<evidence type="ECO:0000313" key="1">
    <source>
        <dbReference type="EMBL" id="KAF6804815.1"/>
    </source>
</evidence>
<dbReference type="AlphaFoldDB" id="A0A8H6MQU9"/>
<evidence type="ECO:0000313" key="2">
    <source>
        <dbReference type="Proteomes" id="UP000652219"/>
    </source>
</evidence>